<dbReference type="InterPro" id="IPR009695">
    <property type="entry name" value="Diacylglyc_glucosyltr_N"/>
</dbReference>
<dbReference type="GO" id="GO:0009247">
    <property type="term" value="P:glycolipid biosynthetic process"/>
    <property type="evidence" value="ECO:0007669"/>
    <property type="project" value="InterPro"/>
</dbReference>
<sequence length="494" mass="53257">MRRTSARGPDAAGRERVLILSAGVGAGHNSAAAALQQACAVRADIDEVQVLDVLQVSSLLYRTLLGKGYFVLVEDLPWLVEWGYNINDHPFRHRGPVDPWTRVNALPVIDAIKRFRPTAIVCTHFLPAQLLASLLLRGVIDARTAVVTTDYDFQGLWLTGAFHALFLAREEGRVELMALGLPPDRVAVTGIPIAAPPGPAPARDATKPPMLLISAGATGGDYALSVVRQTLHMRSSFTATVLCGRNNALRQRIEQLVAPAGARYRVLGFTSEMPQLLRRADLFVGKPGGLSSSECMAAGLPMVLVNTIPGQEVRNGDYLMEQGAAVRCNTPATIGWKIDEVLREPGRLQRMQAAARRTGRPEAAADVLTGLLDGPSRPLVVTRAAQKTILAESEQRVVASDLAGPSSLVRLVDLAAGSTVALLRAEELGDLQKRYATPNGGLVLRDGQSLTSLRGEERRLLRAILRRDDELAIRVEVPSPAPPILPEGPEEHRP</sequence>
<dbReference type="AlphaFoldDB" id="A0A4R5Y5E9"/>
<comment type="caution">
    <text evidence="6">The sequence shown here is derived from an EMBL/GenBank/DDBJ whole genome shotgun (WGS) entry which is preliminary data.</text>
</comment>
<dbReference type="SUPFAM" id="SSF53756">
    <property type="entry name" value="UDP-Glycosyltransferase/glycogen phosphorylase"/>
    <property type="match status" value="1"/>
</dbReference>
<evidence type="ECO:0000256" key="3">
    <source>
        <dbReference type="ARBA" id="ARBA00022679"/>
    </source>
</evidence>
<feature type="domain" description="Diacylglycerol glucosyltransferase N-terminal" evidence="5">
    <location>
        <begin position="28"/>
        <end position="193"/>
    </location>
</feature>
<evidence type="ECO:0000256" key="1">
    <source>
        <dbReference type="ARBA" id="ARBA00006962"/>
    </source>
</evidence>
<name>A0A4R5Y5E9_9MICC</name>
<keyword evidence="3 6" id="KW-0808">Transferase</keyword>
<gene>
    <name evidence="6" type="ORF">E2R57_04415</name>
</gene>
<dbReference type="Pfam" id="PF00534">
    <property type="entry name" value="Glycos_transf_1"/>
    <property type="match status" value="1"/>
</dbReference>
<organism evidence="6 7">
    <name type="scientific">Arthrobacter nitrophenolicus</name>
    <dbReference type="NCBI Taxonomy" id="683150"/>
    <lineage>
        <taxon>Bacteria</taxon>
        <taxon>Bacillati</taxon>
        <taxon>Actinomycetota</taxon>
        <taxon>Actinomycetes</taxon>
        <taxon>Micrococcales</taxon>
        <taxon>Micrococcaceae</taxon>
        <taxon>Arthrobacter</taxon>
    </lineage>
</organism>
<dbReference type="Gene3D" id="3.40.50.2000">
    <property type="entry name" value="Glycogen Phosphorylase B"/>
    <property type="match status" value="1"/>
</dbReference>
<evidence type="ECO:0000256" key="2">
    <source>
        <dbReference type="ARBA" id="ARBA00022676"/>
    </source>
</evidence>
<dbReference type="InterPro" id="IPR001296">
    <property type="entry name" value="Glyco_trans_1"/>
</dbReference>
<dbReference type="EMBL" id="SMZQ01000002">
    <property type="protein sequence ID" value="TDL39724.1"/>
    <property type="molecule type" value="Genomic_DNA"/>
</dbReference>
<evidence type="ECO:0000259" key="5">
    <source>
        <dbReference type="Pfam" id="PF06925"/>
    </source>
</evidence>
<evidence type="ECO:0000313" key="7">
    <source>
        <dbReference type="Proteomes" id="UP000294621"/>
    </source>
</evidence>
<dbReference type="Pfam" id="PF06925">
    <property type="entry name" value="MGDG_synth"/>
    <property type="match status" value="1"/>
</dbReference>
<dbReference type="GO" id="GO:0016020">
    <property type="term" value="C:membrane"/>
    <property type="evidence" value="ECO:0007669"/>
    <property type="project" value="GOC"/>
</dbReference>
<feature type="domain" description="Glycosyl transferase family 1" evidence="4">
    <location>
        <begin position="240"/>
        <end position="357"/>
    </location>
</feature>
<dbReference type="GO" id="GO:0016758">
    <property type="term" value="F:hexosyltransferase activity"/>
    <property type="evidence" value="ECO:0007669"/>
    <property type="project" value="InterPro"/>
</dbReference>
<dbReference type="OrthoDB" id="9810950at2"/>
<dbReference type="RefSeq" id="WP_133346792.1">
    <property type="nucleotide sequence ID" value="NZ_SMZQ01000002.1"/>
</dbReference>
<keyword evidence="2" id="KW-0328">Glycosyltransferase</keyword>
<dbReference type="Proteomes" id="UP000294621">
    <property type="component" value="Unassembled WGS sequence"/>
</dbReference>
<evidence type="ECO:0000259" key="4">
    <source>
        <dbReference type="Pfam" id="PF00534"/>
    </source>
</evidence>
<evidence type="ECO:0000313" key="6">
    <source>
        <dbReference type="EMBL" id="TDL39724.1"/>
    </source>
</evidence>
<dbReference type="InterPro" id="IPR050519">
    <property type="entry name" value="Glycosyltransf_28_UgtP"/>
</dbReference>
<dbReference type="PANTHER" id="PTHR43025">
    <property type="entry name" value="MONOGALACTOSYLDIACYLGLYCEROL SYNTHASE"/>
    <property type="match status" value="1"/>
</dbReference>
<comment type="similarity">
    <text evidence="1">Belongs to the glycosyltransferase 28 family.</text>
</comment>
<dbReference type="PANTHER" id="PTHR43025:SF3">
    <property type="entry name" value="MONOGALACTOSYLDIACYLGLYCEROL SYNTHASE 1, CHLOROPLASTIC"/>
    <property type="match status" value="1"/>
</dbReference>
<accession>A0A4R5Y5E9</accession>
<reference evidence="6 7" key="1">
    <citation type="submission" date="2019-03" db="EMBL/GenBank/DDBJ databases">
        <title>Genome Sequencing and Assembly of Various Microbes Isolated from Partially Reclaimed Soil and Acid Mine Drainage (AMD) Site.</title>
        <authorList>
            <person name="Steinbock B."/>
            <person name="Bechtold R."/>
            <person name="Sevigny J.L."/>
            <person name="Thomas D."/>
            <person name="Cuthill L.R."/>
            <person name="Aveiro Johannsen E.J."/>
            <person name="Thomas K."/>
            <person name="Ghosh A."/>
        </authorList>
    </citation>
    <scope>NUCLEOTIDE SEQUENCE [LARGE SCALE GENOMIC DNA]</scope>
    <source>
        <strain evidence="6 7">S-A1</strain>
    </source>
</reference>
<protein>
    <submittedName>
        <fullName evidence="6">Glycosyltransferase</fullName>
    </submittedName>
</protein>
<proteinExistence type="inferred from homology"/>